<dbReference type="Pfam" id="PF05050">
    <property type="entry name" value="Methyltransf_21"/>
    <property type="match status" value="1"/>
</dbReference>
<protein>
    <recommendedName>
        <fullName evidence="1">Methyltransferase FkbM domain-containing protein</fullName>
    </recommendedName>
</protein>
<gene>
    <name evidence="2" type="ORF">DC20_19735</name>
</gene>
<evidence type="ECO:0000259" key="1">
    <source>
        <dbReference type="Pfam" id="PF05050"/>
    </source>
</evidence>
<dbReference type="PANTHER" id="PTHR34203:SF13">
    <property type="entry name" value="EXPRESSED PROTEIN"/>
    <property type="match status" value="1"/>
</dbReference>
<dbReference type="PATRIC" id="fig|512763.3.peg.4333"/>
<dbReference type="NCBIfam" id="TIGR01444">
    <property type="entry name" value="fkbM_fam"/>
    <property type="match status" value="1"/>
</dbReference>
<dbReference type="InterPro" id="IPR029063">
    <property type="entry name" value="SAM-dependent_MTases_sf"/>
</dbReference>
<dbReference type="SUPFAM" id="SSF53335">
    <property type="entry name" value="S-adenosyl-L-methionine-dependent methyltransferases"/>
    <property type="match status" value="1"/>
</dbReference>
<dbReference type="EMBL" id="CP012643">
    <property type="protein sequence ID" value="ALJ00807.1"/>
    <property type="molecule type" value="Genomic_DNA"/>
</dbReference>
<dbReference type="Proteomes" id="UP000061382">
    <property type="component" value="Chromosome"/>
</dbReference>
<sequence>MKLLFHYLNVYYLILTKKHGCSFSALLFAYTKIIVQAHLGKWKKKTVSPFLSMDLLGRRVFFRSYVFLANQFEEIFVLDCYRSKTPEEKQFIIDGGGHVGMAVLYFTLLYPNAKILSFEPDPASFQLLEKFILYNKLSQVTLVQAALSSVKGTLTFRTHSKPIGKLNAGLFNAGPETVSVDVPAVILSDYIDKPVDLLKLDIEGAEVQVIQELVESGKISFVNEIVVEYHPQINPDVGHFTNQLKNLKFVVKMTTSSALFDSPDYLISFTRKLEF</sequence>
<dbReference type="InterPro" id="IPR006342">
    <property type="entry name" value="FkbM_mtfrase"/>
</dbReference>
<dbReference type="InterPro" id="IPR052514">
    <property type="entry name" value="SAM-dependent_MTase"/>
</dbReference>
<dbReference type="RefSeq" id="WP_062545420.1">
    <property type="nucleotide sequence ID" value="NZ_CP012643.1"/>
</dbReference>
<reference evidence="2 3" key="1">
    <citation type="submission" date="2015-08" db="EMBL/GenBank/DDBJ databases">
        <title>Complete genome sequence of Rufibacter tibetensis strain 1351t, a radiation-resistant bacterium from tibet plateau.</title>
        <authorList>
            <person name="Dai J."/>
        </authorList>
    </citation>
    <scope>NUCLEOTIDE SEQUENCE [LARGE SCALE GENOMIC DNA]</scope>
    <source>
        <strain evidence="2 3">1351</strain>
    </source>
</reference>
<dbReference type="OrthoDB" id="5329963at2"/>
<name>A0A0P0CZ92_9BACT</name>
<accession>A0A0P0CZ92</accession>
<organism evidence="2 3">
    <name type="scientific">Rufibacter tibetensis</name>
    <dbReference type="NCBI Taxonomy" id="512763"/>
    <lineage>
        <taxon>Bacteria</taxon>
        <taxon>Pseudomonadati</taxon>
        <taxon>Bacteroidota</taxon>
        <taxon>Cytophagia</taxon>
        <taxon>Cytophagales</taxon>
        <taxon>Hymenobacteraceae</taxon>
        <taxon>Rufibacter</taxon>
    </lineage>
</organism>
<keyword evidence="3" id="KW-1185">Reference proteome</keyword>
<dbReference type="STRING" id="512763.DC20_19735"/>
<dbReference type="KEGG" id="rti:DC20_19735"/>
<evidence type="ECO:0000313" key="2">
    <source>
        <dbReference type="EMBL" id="ALJ00807.1"/>
    </source>
</evidence>
<feature type="domain" description="Methyltransferase FkbM" evidence="1">
    <location>
        <begin position="96"/>
        <end position="249"/>
    </location>
</feature>
<dbReference type="AlphaFoldDB" id="A0A0P0CZ92"/>
<evidence type="ECO:0000313" key="3">
    <source>
        <dbReference type="Proteomes" id="UP000061382"/>
    </source>
</evidence>
<proteinExistence type="predicted"/>
<dbReference type="Gene3D" id="3.40.50.150">
    <property type="entry name" value="Vaccinia Virus protein VP39"/>
    <property type="match status" value="1"/>
</dbReference>
<dbReference type="PANTHER" id="PTHR34203">
    <property type="entry name" value="METHYLTRANSFERASE, FKBM FAMILY PROTEIN"/>
    <property type="match status" value="1"/>
</dbReference>